<evidence type="ECO:0000313" key="3">
    <source>
        <dbReference type="Proteomes" id="UP000007881"/>
    </source>
</evidence>
<dbReference type="AlphaFoldDB" id="I0IC93"/>
<dbReference type="STRING" id="1142394.PSMK_07220"/>
<dbReference type="KEGG" id="phm:PSMK_07220"/>
<dbReference type="HOGENOM" id="CLU_1904776_0_0_0"/>
<dbReference type="Proteomes" id="UP000007881">
    <property type="component" value="Chromosome"/>
</dbReference>
<sequence>MLQRLFTCATCAWLGVLFCAVIPMHDRDAWSARLGGTAAASPGGEVLCPLCVLVLPGGENPGRTPAPGGPAEPGSSCPICHFSGTLDLPAPGLVLIASSERLDWLAAQRDDAHRPAEPAPLRRLAGRAPPAAG</sequence>
<gene>
    <name evidence="2" type="ordered locus">PSMK_07220</name>
</gene>
<feature type="region of interest" description="Disordered" evidence="1">
    <location>
        <begin position="109"/>
        <end position="133"/>
    </location>
</feature>
<protein>
    <submittedName>
        <fullName evidence="2">Uncharacterized protein</fullName>
    </submittedName>
</protein>
<accession>I0IC93</accession>
<dbReference type="EMBL" id="AP012338">
    <property type="protein sequence ID" value="BAM02881.1"/>
    <property type="molecule type" value="Genomic_DNA"/>
</dbReference>
<name>I0IC93_PHYMF</name>
<proteinExistence type="predicted"/>
<evidence type="ECO:0000313" key="2">
    <source>
        <dbReference type="EMBL" id="BAM02881.1"/>
    </source>
</evidence>
<feature type="compositionally biased region" description="Low complexity" evidence="1">
    <location>
        <begin position="119"/>
        <end position="133"/>
    </location>
</feature>
<organism evidence="2 3">
    <name type="scientific">Phycisphaera mikurensis (strain NBRC 102666 / KCTC 22515 / FYK2301M01)</name>
    <dbReference type="NCBI Taxonomy" id="1142394"/>
    <lineage>
        <taxon>Bacteria</taxon>
        <taxon>Pseudomonadati</taxon>
        <taxon>Planctomycetota</taxon>
        <taxon>Phycisphaerae</taxon>
        <taxon>Phycisphaerales</taxon>
        <taxon>Phycisphaeraceae</taxon>
        <taxon>Phycisphaera</taxon>
    </lineage>
</organism>
<reference evidence="2 3" key="1">
    <citation type="submission" date="2012-02" db="EMBL/GenBank/DDBJ databases">
        <title>Complete genome sequence of Phycisphaera mikurensis NBRC 102666.</title>
        <authorList>
            <person name="Ankai A."/>
            <person name="Hosoyama A."/>
            <person name="Terui Y."/>
            <person name="Sekine M."/>
            <person name="Fukai R."/>
            <person name="Kato Y."/>
            <person name="Nakamura S."/>
            <person name="Yamada-Narita S."/>
            <person name="Kawakoshi A."/>
            <person name="Fukunaga Y."/>
            <person name="Yamazaki S."/>
            <person name="Fujita N."/>
        </authorList>
    </citation>
    <scope>NUCLEOTIDE SEQUENCE [LARGE SCALE GENOMIC DNA]</scope>
    <source>
        <strain evidence="3">NBRC 102666 / KCTC 22515 / FYK2301M01</strain>
    </source>
</reference>
<evidence type="ECO:0000256" key="1">
    <source>
        <dbReference type="SAM" id="MobiDB-lite"/>
    </source>
</evidence>
<keyword evidence="3" id="KW-1185">Reference proteome</keyword>
<dbReference type="RefSeq" id="WP_014436101.1">
    <property type="nucleotide sequence ID" value="NC_017080.1"/>
</dbReference>